<dbReference type="InterPro" id="IPR020472">
    <property type="entry name" value="WD40_PAC1"/>
</dbReference>
<accession>G3B7Q9</accession>
<gene>
    <name evidence="7" type="ORF">CANTEDRAFT_115761</name>
</gene>
<dbReference type="Gene3D" id="2.130.10.10">
    <property type="entry name" value="YVTN repeat-like/Quinoprotein amine dehydrogenase"/>
    <property type="match status" value="1"/>
</dbReference>
<dbReference type="PANTHER" id="PTHR44006:SF1">
    <property type="entry name" value="U5 SMALL NUCLEAR RIBONUCLEOPROTEIN 40 KDA PROTEIN"/>
    <property type="match status" value="1"/>
</dbReference>
<dbReference type="SMART" id="SM00320">
    <property type="entry name" value="WD40"/>
    <property type="match status" value="5"/>
</dbReference>
<dbReference type="Proteomes" id="UP000000707">
    <property type="component" value="Unassembled WGS sequence"/>
</dbReference>
<evidence type="ECO:0000313" key="8">
    <source>
        <dbReference type="Proteomes" id="UP000000707"/>
    </source>
</evidence>
<evidence type="ECO:0000256" key="4">
    <source>
        <dbReference type="ARBA" id="ARBA00023187"/>
    </source>
</evidence>
<dbReference type="HOGENOM" id="CLU_000288_57_33_1"/>
<dbReference type="InterPro" id="IPR036322">
    <property type="entry name" value="WD40_repeat_dom_sf"/>
</dbReference>
<dbReference type="PROSITE" id="PS50294">
    <property type="entry name" value="WD_REPEATS_REGION"/>
    <property type="match status" value="4"/>
</dbReference>
<evidence type="ECO:0000256" key="1">
    <source>
        <dbReference type="ARBA" id="ARBA00022574"/>
    </source>
</evidence>
<dbReference type="PROSITE" id="PS50082">
    <property type="entry name" value="WD_REPEATS_2"/>
    <property type="match status" value="4"/>
</dbReference>
<evidence type="ECO:0000313" key="7">
    <source>
        <dbReference type="EMBL" id="EGV62845.1"/>
    </source>
</evidence>
<dbReference type="Pfam" id="PF00400">
    <property type="entry name" value="WD40"/>
    <property type="match status" value="2"/>
</dbReference>
<reference evidence="7 8" key="1">
    <citation type="journal article" date="2011" name="Proc. Natl. Acad. Sci. U.S.A.">
        <title>Comparative genomics of xylose-fermenting fungi for enhanced biofuel production.</title>
        <authorList>
            <person name="Wohlbach D.J."/>
            <person name="Kuo A."/>
            <person name="Sato T.K."/>
            <person name="Potts K.M."/>
            <person name="Salamov A.A."/>
            <person name="LaButti K.M."/>
            <person name="Sun H."/>
            <person name="Clum A."/>
            <person name="Pangilinan J.L."/>
            <person name="Lindquist E.A."/>
            <person name="Lucas S."/>
            <person name="Lapidus A."/>
            <person name="Jin M."/>
            <person name="Gunawan C."/>
            <person name="Balan V."/>
            <person name="Dale B.E."/>
            <person name="Jeffries T.W."/>
            <person name="Zinkel R."/>
            <person name="Barry K.W."/>
            <person name="Grigoriev I.V."/>
            <person name="Gasch A.P."/>
        </authorList>
    </citation>
    <scope>NUCLEOTIDE SEQUENCE [LARGE SCALE GENOMIC DNA]</scope>
    <source>
        <strain evidence="8">ATCC 10573 / BCRC 21748 / CBS 615 / JCM 9827 / NBRC 10315 / NRRL Y-1498 / VKM Y-70</strain>
    </source>
</reference>
<dbReference type="InterPro" id="IPR019775">
    <property type="entry name" value="WD40_repeat_CS"/>
</dbReference>
<evidence type="ECO:0000256" key="2">
    <source>
        <dbReference type="ARBA" id="ARBA00022664"/>
    </source>
</evidence>
<dbReference type="PROSITE" id="PS00678">
    <property type="entry name" value="WD_REPEATS_1"/>
    <property type="match status" value="1"/>
</dbReference>
<dbReference type="InterPro" id="IPR052234">
    <property type="entry name" value="U5_snRNP_Component"/>
</dbReference>
<keyword evidence="8" id="KW-1185">Reference proteome</keyword>
<evidence type="ECO:0000259" key="6">
    <source>
        <dbReference type="Pfam" id="PF23760"/>
    </source>
</evidence>
<proteinExistence type="predicted"/>
<keyword evidence="3" id="KW-0677">Repeat</keyword>
<dbReference type="OrthoDB" id="2801544at2759"/>
<dbReference type="InterPro" id="IPR015943">
    <property type="entry name" value="WD40/YVTN_repeat-like_dom_sf"/>
</dbReference>
<dbReference type="InterPro" id="IPR001680">
    <property type="entry name" value="WD40_rpt"/>
</dbReference>
<keyword evidence="2" id="KW-0507">mRNA processing</keyword>
<keyword evidence="1 5" id="KW-0853">WD repeat</keyword>
<organism evidence="8">
    <name type="scientific">Candida tenuis (strain ATCC 10573 / BCRC 21748 / CBS 615 / JCM 9827 / NBRC 10315 / NRRL Y-1498 / VKM Y-70)</name>
    <name type="common">Yeast</name>
    <name type="synonym">Yamadazyma tenuis</name>
    <dbReference type="NCBI Taxonomy" id="590646"/>
    <lineage>
        <taxon>Eukaryota</taxon>
        <taxon>Fungi</taxon>
        <taxon>Dikarya</taxon>
        <taxon>Ascomycota</taxon>
        <taxon>Saccharomycotina</taxon>
        <taxon>Pichiomycetes</taxon>
        <taxon>Debaryomycetaceae</taxon>
        <taxon>Yamadazyma</taxon>
    </lineage>
</organism>
<evidence type="ECO:0000256" key="5">
    <source>
        <dbReference type="PROSITE-ProRule" id="PRU00221"/>
    </source>
</evidence>
<dbReference type="InterPro" id="IPR056151">
    <property type="entry name" value="Beta-prop_DCAF12"/>
</dbReference>
<feature type="repeat" description="WD" evidence="5">
    <location>
        <begin position="35"/>
        <end position="74"/>
    </location>
</feature>
<dbReference type="GO" id="GO:0006397">
    <property type="term" value="P:mRNA processing"/>
    <property type="evidence" value="ECO:0007669"/>
    <property type="project" value="UniProtKB-KW"/>
</dbReference>
<dbReference type="GO" id="GO:0003723">
    <property type="term" value="F:RNA binding"/>
    <property type="evidence" value="ECO:0007669"/>
    <property type="project" value="TreeGrafter"/>
</dbReference>
<keyword evidence="4" id="KW-0508">mRNA splicing</keyword>
<evidence type="ECO:0000256" key="3">
    <source>
        <dbReference type="ARBA" id="ARBA00022737"/>
    </source>
</evidence>
<dbReference type="GO" id="GO:0071013">
    <property type="term" value="C:catalytic step 2 spliceosome"/>
    <property type="evidence" value="ECO:0007669"/>
    <property type="project" value="TreeGrafter"/>
</dbReference>
<feature type="domain" description="DDB1- and CUL4-associated factor 12 beta-propeller" evidence="6">
    <location>
        <begin position="51"/>
        <end position="204"/>
    </location>
</feature>
<name>G3B7Q9_CANTC</name>
<dbReference type="GO" id="GO:0008380">
    <property type="term" value="P:RNA splicing"/>
    <property type="evidence" value="ECO:0007669"/>
    <property type="project" value="UniProtKB-KW"/>
</dbReference>
<dbReference type="Pfam" id="PF23760">
    <property type="entry name" value="Beta-prop_DCAF12"/>
    <property type="match status" value="1"/>
</dbReference>
<feature type="repeat" description="WD" evidence="5">
    <location>
        <begin position="209"/>
        <end position="250"/>
    </location>
</feature>
<feature type="repeat" description="WD" evidence="5">
    <location>
        <begin position="78"/>
        <end position="117"/>
    </location>
</feature>
<dbReference type="EMBL" id="GL996527">
    <property type="protein sequence ID" value="EGV62845.1"/>
    <property type="molecule type" value="Genomic_DNA"/>
</dbReference>
<feature type="repeat" description="WD" evidence="5">
    <location>
        <begin position="251"/>
        <end position="284"/>
    </location>
</feature>
<dbReference type="PRINTS" id="PR00320">
    <property type="entry name" value="GPROTEINBRPT"/>
</dbReference>
<dbReference type="PANTHER" id="PTHR44006">
    <property type="entry name" value="U5 SMALL NUCLEAR RIBONUCLEOPROTEIN 40 KDA PROTEIN"/>
    <property type="match status" value="1"/>
</dbReference>
<dbReference type="AlphaFoldDB" id="G3B7Q9"/>
<dbReference type="SUPFAM" id="SSF50978">
    <property type="entry name" value="WD40 repeat-like"/>
    <property type="match status" value="1"/>
</dbReference>
<protein>
    <submittedName>
        <fullName evidence="7">WD40 repeat-like protein</fullName>
    </submittedName>
</protein>
<sequence>MSVVKKQKIANNLALSKVSDDVDSGKILYNRAVVLEGHQGPVYSAAINSELIVSGGDDKTINIWKLPTDDNDVNLGCIRGHKAAVTSVCWMNGNIVSGSADSTMAIWDGETGQKIRNYRNSTIINQVRSGNIFFSGIDPTIQAYDTRATDKSLWTTSSTIDSITSLDINNDNSMLVSRSTRGAVSTYNAKEFLPENVSRSSPYVYDGAPSGNEYKLIRACFSGDSSRIASGSDDKTVTVWDVVTRRILNKFEGHEASTLDVTFHPSENIVISTSLDGTLIVREL</sequence>